<dbReference type="Proteomes" id="UP000887116">
    <property type="component" value="Unassembled WGS sequence"/>
</dbReference>
<sequence length="90" mass="10812">MICEPRHSSPMTVIGRWIDDVTVKDAAQSDEDFFAFRLILSCCTPRDSRRFLAVAGIRRESFSFFFVRWIRRCHCVYLTNDAKQRWWLYL</sequence>
<dbReference type="OrthoDB" id="10305811at2759"/>
<accession>A0A8X6L5V5</accession>
<reference evidence="1" key="1">
    <citation type="submission" date="2020-07" db="EMBL/GenBank/DDBJ databases">
        <title>Multicomponent nature underlies the extraordinary mechanical properties of spider dragline silk.</title>
        <authorList>
            <person name="Kono N."/>
            <person name="Nakamura H."/>
            <person name="Mori M."/>
            <person name="Yoshida Y."/>
            <person name="Ohtoshi R."/>
            <person name="Malay A.D."/>
            <person name="Moran D.A.P."/>
            <person name="Tomita M."/>
            <person name="Numata K."/>
            <person name="Arakawa K."/>
        </authorList>
    </citation>
    <scope>NUCLEOTIDE SEQUENCE</scope>
</reference>
<protein>
    <submittedName>
        <fullName evidence="1">Uncharacterized protein</fullName>
    </submittedName>
</protein>
<dbReference type="AlphaFoldDB" id="A0A8X6L5V5"/>
<dbReference type="EMBL" id="BMAO01024768">
    <property type="protein sequence ID" value="GFQ97624.1"/>
    <property type="molecule type" value="Genomic_DNA"/>
</dbReference>
<gene>
    <name evidence="1" type="primary">NCL1_26848</name>
    <name evidence="1" type="ORF">TNCT_149951</name>
</gene>
<comment type="caution">
    <text evidence="1">The sequence shown here is derived from an EMBL/GenBank/DDBJ whole genome shotgun (WGS) entry which is preliminary data.</text>
</comment>
<keyword evidence="2" id="KW-1185">Reference proteome</keyword>
<evidence type="ECO:0000313" key="2">
    <source>
        <dbReference type="Proteomes" id="UP000887116"/>
    </source>
</evidence>
<organism evidence="1 2">
    <name type="scientific">Trichonephila clavata</name>
    <name type="common">Joro spider</name>
    <name type="synonym">Nephila clavata</name>
    <dbReference type="NCBI Taxonomy" id="2740835"/>
    <lineage>
        <taxon>Eukaryota</taxon>
        <taxon>Metazoa</taxon>
        <taxon>Ecdysozoa</taxon>
        <taxon>Arthropoda</taxon>
        <taxon>Chelicerata</taxon>
        <taxon>Arachnida</taxon>
        <taxon>Araneae</taxon>
        <taxon>Araneomorphae</taxon>
        <taxon>Entelegynae</taxon>
        <taxon>Araneoidea</taxon>
        <taxon>Nephilidae</taxon>
        <taxon>Trichonephila</taxon>
    </lineage>
</organism>
<name>A0A8X6L5V5_TRICU</name>
<evidence type="ECO:0000313" key="1">
    <source>
        <dbReference type="EMBL" id="GFQ97624.1"/>
    </source>
</evidence>
<proteinExistence type="predicted"/>